<name>A0A975YIZ0_9PROT</name>
<keyword evidence="3" id="KW-1185">Reference proteome</keyword>
<dbReference type="Proteomes" id="UP000694001">
    <property type="component" value="Chromosome"/>
</dbReference>
<dbReference type="GO" id="GO:0008757">
    <property type="term" value="F:S-adenosylmethionine-dependent methyltransferase activity"/>
    <property type="evidence" value="ECO:0007669"/>
    <property type="project" value="InterPro"/>
</dbReference>
<sequence length="301" mass="32543">MVPERLKAAVPWWAKIALKLCLSRLPLGYGIWSRLNVFRHGSMDDPRTALATYRGYHEEATAHAVLPDGFAVLELGPGDALLASVAAWGFGAGRIVAADVGPFATTTLAMLEGLDQALRDAGLRPLPLAGAATAEEVLARIGVTYQTNGLAGLASLPGASFDLIWSNAVLEHVRLADFAPTIRECARLLTPGGVMVHGIDFRDHLAQALNNLRFSPETWEGRLFSEAGFYTNRLAPSEVLALFRDAGLETVVLSTDRWPTIPTPREKLHPSFRQRSEEDLTMRGMKLLARQAGVGAQRAAA</sequence>
<dbReference type="Pfam" id="PF08241">
    <property type="entry name" value="Methyltransf_11"/>
    <property type="match status" value="1"/>
</dbReference>
<evidence type="ECO:0000313" key="2">
    <source>
        <dbReference type="EMBL" id="QXM23903.1"/>
    </source>
</evidence>
<gene>
    <name evidence="2" type="ORF">KO353_11445</name>
</gene>
<keyword evidence="2" id="KW-0808">Transferase</keyword>
<dbReference type="InterPro" id="IPR013216">
    <property type="entry name" value="Methyltransf_11"/>
</dbReference>
<protein>
    <submittedName>
        <fullName evidence="2">Methyltransferase domain-containing protein</fullName>
    </submittedName>
</protein>
<accession>A0A975YIZ0</accession>
<evidence type="ECO:0000313" key="3">
    <source>
        <dbReference type="Proteomes" id="UP000694001"/>
    </source>
</evidence>
<dbReference type="AlphaFoldDB" id="A0A975YIZ0"/>
<proteinExistence type="predicted"/>
<keyword evidence="2" id="KW-0489">Methyltransferase</keyword>
<reference evidence="2" key="1">
    <citation type="submission" date="2021-06" db="EMBL/GenBank/DDBJ databases">
        <title>Elioraea tepida, sp. nov., a moderately thermophilic aerobic anoxygenic phototrophic bacterium isolated from an alkaline siliceous hot spring mat community in Yellowstone National Park, WY, USA.</title>
        <authorList>
            <person name="Saini M.K."/>
            <person name="Yoshida S."/>
            <person name="Sebastian A."/>
            <person name="Hirose S."/>
            <person name="Hara E."/>
            <person name="Tamaki H."/>
            <person name="Soulier N.T."/>
            <person name="Albert I."/>
            <person name="Hanada S."/>
            <person name="Bryant D.A."/>
            <person name="Tank M."/>
        </authorList>
    </citation>
    <scope>NUCLEOTIDE SEQUENCE</scope>
    <source>
        <strain evidence="2">MS-P2</strain>
    </source>
</reference>
<evidence type="ECO:0000259" key="1">
    <source>
        <dbReference type="Pfam" id="PF08241"/>
    </source>
</evidence>
<dbReference type="KEGG" id="elio:KO353_11445"/>
<organism evidence="2 3">
    <name type="scientific">Elioraea tepida</name>
    <dbReference type="NCBI Taxonomy" id="2843330"/>
    <lineage>
        <taxon>Bacteria</taxon>
        <taxon>Pseudomonadati</taxon>
        <taxon>Pseudomonadota</taxon>
        <taxon>Alphaproteobacteria</taxon>
        <taxon>Acetobacterales</taxon>
        <taxon>Elioraeaceae</taxon>
        <taxon>Elioraea</taxon>
    </lineage>
</organism>
<dbReference type="RefSeq" id="WP_218284836.1">
    <property type="nucleotide sequence ID" value="NZ_CP076448.1"/>
</dbReference>
<feature type="domain" description="Methyltransferase type 11" evidence="1">
    <location>
        <begin position="138"/>
        <end position="196"/>
    </location>
</feature>
<dbReference type="GO" id="GO:0032259">
    <property type="term" value="P:methylation"/>
    <property type="evidence" value="ECO:0007669"/>
    <property type="project" value="UniProtKB-KW"/>
</dbReference>
<dbReference type="CDD" id="cd02440">
    <property type="entry name" value="AdoMet_MTases"/>
    <property type="match status" value="1"/>
</dbReference>
<dbReference type="EMBL" id="CP076448">
    <property type="protein sequence ID" value="QXM23903.1"/>
    <property type="molecule type" value="Genomic_DNA"/>
</dbReference>